<dbReference type="Pfam" id="PF13450">
    <property type="entry name" value="NAD_binding_8"/>
    <property type="match status" value="1"/>
</dbReference>
<organism evidence="2 3">
    <name type="scientific">Candidatus Terasakiella magnetica</name>
    <dbReference type="NCBI Taxonomy" id="1867952"/>
    <lineage>
        <taxon>Bacteria</taxon>
        <taxon>Pseudomonadati</taxon>
        <taxon>Pseudomonadota</taxon>
        <taxon>Alphaproteobacteria</taxon>
        <taxon>Rhodospirillales</taxon>
        <taxon>Terasakiellaceae</taxon>
        <taxon>Terasakiella</taxon>
    </lineage>
</organism>
<dbReference type="InterPro" id="IPR036188">
    <property type="entry name" value="FAD/NAD-bd_sf"/>
</dbReference>
<evidence type="ECO:0000259" key="1">
    <source>
        <dbReference type="Pfam" id="PF01593"/>
    </source>
</evidence>
<gene>
    <name evidence="2" type="ORF">MTBPR1_10192</name>
</gene>
<dbReference type="SUPFAM" id="SSF51905">
    <property type="entry name" value="FAD/NAD(P)-binding domain"/>
    <property type="match status" value="1"/>
</dbReference>
<proteinExistence type="predicted"/>
<protein>
    <recommendedName>
        <fullName evidence="1">Amine oxidase domain-containing protein</fullName>
    </recommendedName>
</protein>
<dbReference type="Proteomes" id="UP000231658">
    <property type="component" value="Unassembled WGS sequence"/>
</dbReference>
<dbReference type="EMBL" id="FLYE01000001">
    <property type="protein sequence ID" value="SCA54945.1"/>
    <property type="molecule type" value="Genomic_DNA"/>
</dbReference>
<dbReference type="GO" id="GO:0016491">
    <property type="term" value="F:oxidoreductase activity"/>
    <property type="evidence" value="ECO:0007669"/>
    <property type="project" value="InterPro"/>
</dbReference>
<evidence type="ECO:0000313" key="3">
    <source>
        <dbReference type="Proteomes" id="UP000231658"/>
    </source>
</evidence>
<dbReference type="InterPro" id="IPR050464">
    <property type="entry name" value="Zeta_carotene_desat/Oxidored"/>
</dbReference>
<dbReference type="Pfam" id="PF01593">
    <property type="entry name" value="Amino_oxidase"/>
    <property type="match status" value="1"/>
</dbReference>
<dbReference type="OrthoDB" id="7849608at2"/>
<reference evidence="2 3" key="1">
    <citation type="submission" date="2016-07" db="EMBL/GenBank/DDBJ databases">
        <authorList>
            <person name="Lefevre C.T."/>
        </authorList>
    </citation>
    <scope>NUCLEOTIDE SEQUENCE [LARGE SCALE GENOMIC DNA]</scope>
    <source>
        <strain evidence="2">PR1</strain>
    </source>
</reference>
<dbReference type="Gene3D" id="3.50.50.60">
    <property type="entry name" value="FAD/NAD(P)-binding domain"/>
    <property type="match status" value="1"/>
</dbReference>
<evidence type="ECO:0000313" key="2">
    <source>
        <dbReference type="EMBL" id="SCA54945.1"/>
    </source>
</evidence>
<dbReference type="STRING" id="1867952.MTBPR1_10192"/>
<dbReference type="RefSeq" id="WP_069185674.1">
    <property type="nucleotide sequence ID" value="NZ_FLYE01000001.1"/>
</dbReference>
<dbReference type="PANTHER" id="PTHR42923">
    <property type="entry name" value="PROTOPORPHYRINOGEN OXIDASE"/>
    <property type="match status" value="1"/>
</dbReference>
<name>A0A1C3RCF3_9PROT</name>
<feature type="domain" description="Amine oxidase" evidence="1">
    <location>
        <begin position="326"/>
        <end position="362"/>
    </location>
</feature>
<dbReference type="PANTHER" id="PTHR42923:SF47">
    <property type="entry name" value="BLR3003 PROTEIN"/>
    <property type="match status" value="1"/>
</dbReference>
<accession>A0A1C3RCF3</accession>
<keyword evidence="3" id="KW-1185">Reference proteome</keyword>
<dbReference type="AlphaFoldDB" id="A0A1C3RCF3"/>
<dbReference type="InterPro" id="IPR002937">
    <property type="entry name" value="Amino_oxidase"/>
</dbReference>
<sequence length="370" mass="41652">MTGTVHIIGAGLAGLSAAVHAKNMGLKVKLYEATPIAGGRIRRVEHHDNGTHLIIEGYRDSFEYLDLINARDHLTPYESANFQFHEPETGLSWSLPARHLFAQIAKKVIPEISLFNIFGKVAQKRLWDPFFLAVFNTPVSQTSPKLIAQTAVELIKQGPDALRPYFPITTLEETFFTPVKDQLDIEFGQRLRGLNKKELIFRSKTVSLKKNDQVILALPAQAYKNIVSDIKTPEFTNSSIVNIHYELSSSHKEQFIGLIGTQAHWLYVKDNHACVTISHEIDHIDEETVWQEISPFLPDETQPKAKTICEKHATPLQNKIFSKNRAQQRTVYKNVFLAGDWVETGLPCTIESAIRSGKKAAHLAHKNSLS</sequence>